<proteinExistence type="predicted"/>
<name>A0A1E1L1C9_9HELO</name>
<feature type="compositionally biased region" description="Polar residues" evidence="1">
    <location>
        <begin position="31"/>
        <end position="45"/>
    </location>
</feature>
<feature type="region of interest" description="Disordered" evidence="1">
    <location>
        <begin position="16"/>
        <end position="45"/>
    </location>
</feature>
<accession>A0A1E1L1C9</accession>
<dbReference type="EMBL" id="FJUX01000068">
    <property type="protein sequence ID" value="CZT04317.1"/>
    <property type="molecule type" value="Genomic_DNA"/>
</dbReference>
<evidence type="ECO:0000313" key="2">
    <source>
        <dbReference type="EMBL" id="CZT04317.1"/>
    </source>
</evidence>
<protein>
    <submittedName>
        <fullName evidence="2">Uncharacterized protein</fullName>
    </submittedName>
</protein>
<dbReference type="Proteomes" id="UP000178912">
    <property type="component" value="Unassembled WGS sequence"/>
</dbReference>
<organism evidence="2 3">
    <name type="scientific">Rhynchosporium agropyri</name>
    <dbReference type="NCBI Taxonomy" id="914238"/>
    <lineage>
        <taxon>Eukaryota</taxon>
        <taxon>Fungi</taxon>
        <taxon>Dikarya</taxon>
        <taxon>Ascomycota</taxon>
        <taxon>Pezizomycotina</taxon>
        <taxon>Leotiomycetes</taxon>
        <taxon>Helotiales</taxon>
        <taxon>Ploettnerulaceae</taxon>
        <taxon>Rhynchosporium</taxon>
    </lineage>
</organism>
<dbReference type="AlphaFoldDB" id="A0A1E1L1C9"/>
<evidence type="ECO:0000256" key="1">
    <source>
        <dbReference type="SAM" id="MobiDB-lite"/>
    </source>
</evidence>
<keyword evidence="3" id="KW-1185">Reference proteome</keyword>
<reference evidence="3" key="1">
    <citation type="submission" date="2016-03" db="EMBL/GenBank/DDBJ databases">
        <authorList>
            <person name="Guldener U."/>
        </authorList>
    </citation>
    <scope>NUCLEOTIDE SEQUENCE [LARGE SCALE GENOMIC DNA]</scope>
    <source>
        <strain evidence="3">04CH-RAC-A.6.1</strain>
    </source>
</reference>
<gene>
    <name evidence="2" type="ORF">RAG0_10817</name>
</gene>
<sequence length="64" mass="7077">MTQLNHLLRHEIARVPADPSSKAEGMMLRSSVPQMDQRGGSNTVCASFNREDVPLDRRPCAAKV</sequence>
<evidence type="ECO:0000313" key="3">
    <source>
        <dbReference type="Proteomes" id="UP000178912"/>
    </source>
</evidence>